<keyword evidence="2" id="KW-1185">Reference proteome</keyword>
<dbReference type="RefSeq" id="WP_386065352.1">
    <property type="nucleotide sequence ID" value="NZ_JBHLTQ010000018.1"/>
</dbReference>
<evidence type="ECO:0000313" key="1">
    <source>
        <dbReference type="EMBL" id="MFC0605919.1"/>
    </source>
</evidence>
<dbReference type="EMBL" id="JBHLTQ010000018">
    <property type="protein sequence ID" value="MFC0605919.1"/>
    <property type="molecule type" value="Genomic_DNA"/>
</dbReference>
<evidence type="ECO:0000313" key="2">
    <source>
        <dbReference type="Proteomes" id="UP001589832"/>
    </source>
</evidence>
<organism evidence="1 2">
    <name type="scientific">Winogradskyella pulchriflava</name>
    <dbReference type="NCBI Taxonomy" id="1110688"/>
    <lineage>
        <taxon>Bacteria</taxon>
        <taxon>Pseudomonadati</taxon>
        <taxon>Bacteroidota</taxon>
        <taxon>Flavobacteriia</taxon>
        <taxon>Flavobacteriales</taxon>
        <taxon>Flavobacteriaceae</taxon>
        <taxon>Winogradskyella</taxon>
    </lineage>
</organism>
<comment type="caution">
    <text evidence="1">The sequence shown here is derived from an EMBL/GenBank/DDBJ whole genome shotgun (WGS) entry which is preliminary data.</text>
</comment>
<reference evidence="1 2" key="1">
    <citation type="submission" date="2024-09" db="EMBL/GenBank/DDBJ databases">
        <authorList>
            <person name="Sun Q."/>
            <person name="Mori K."/>
        </authorList>
    </citation>
    <scope>NUCLEOTIDE SEQUENCE [LARGE SCALE GENOMIC DNA]</scope>
    <source>
        <strain evidence="1 2">NCAIM B.02481</strain>
    </source>
</reference>
<sequence>MFVSTESLGEIQKLHFNDKSFPMGSKPERYARQFLELSVSPKGKLAYKIIFDMTEEKDFVTNAVCVMVTPTQKAFIEYLLLNAEDLQQDLLDALTRATYMCEFELSKDQLRSDFNLQCFLKHLQQFSNSQNQDS</sequence>
<accession>A0ABV6QC99</accession>
<dbReference type="Proteomes" id="UP001589832">
    <property type="component" value="Unassembled WGS sequence"/>
</dbReference>
<gene>
    <name evidence="1" type="ORF">ACFFGA_15260</name>
</gene>
<protein>
    <submittedName>
        <fullName evidence="1">Uncharacterized protein</fullName>
    </submittedName>
</protein>
<proteinExistence type="predicted"/>
<name>A0ABV6QC99_9FLAO</name>